<protein>
    <submittedName>
        <fullName evidence="3">Uncharacterized protein</fullName>
    </submittedName>
</protein>
<dbReference type="EMBL" id="OBQK01000005">
    <property type="protein sequence ID" value="SOC55313.1"/>
    <property type="molecule type" value="Genomic_DNA"/>
</dbReference>
<evidence type="ECO:0000313" key="4">
    <source>
        <dbReference type="Proteomes" id="UP000219688"/>
    </source>
</evidence>
<dbReference type="InterPro" id="IPR049251">
    <property type="entry name" value="DUF6884"/>
</dbReference>
<evidence type="ECO:0000313" key="3">
    <source>
        <dbReference type="EMBL" id="SOC55313.1"/>
    </source>
</evidence>
<dbReference type="STRING" id="1122622.GCA_000421185_00232"/>
<dbReference type="InterPro" id="IPR049311">
    <property type="entry name" value="GIY_YIG_cat"/>
</dbReference>
<accession>A0A285VMX8</accession>
<feature type="domain" description="DUF6884" evidence="2">
    <location>
        <begin position="149"/>
        <end position="281"/>
    </location>
</feature>
<reference evidence="4" key="1">
    <citation type="submission" date="2017-08" db="EMBL/GenBank/DDBJ databases">
        <authorList>
            <person name="Varghese N."/>
            <person name="Submissions S."/>
        </authorList>
    </citation>
    <scope>NUCLEOTIDE SEQUENCE [LARGE SCALE GENOMIC DNA]</scope>
    <source>
        <strain evidence="4">USBA17B2</strain>
    </source>
</reference>
<name>A0A285VMX8_9MICO</name>
<gene>
    <name evidence="3" type="ORF">SAMN05421879_10520</name>
</gene>
<sequence>MSANSPALEGRYAGISRAALTRPRVKRVRSSEREEALVAAISFTLAGRQFELSDADVRTRVANHHPDQIYQYWVDVDGTRWPVKQVLALATGLANSEFQSQSAQRLLSKLGFTIGKSNDVVAAPAGKARPARKRATSPDRLPAPAVADVVLVGCVKSKRASGAPAKDLYTSNYFAKMRAYAESTGKPWYILSAEHGLVAPDEWLEPYDCYLAKTGPAYQQEWGLKVARQLEQALGPLQGRIFDIHAGSTYVKAVDAAVSSKGAVIIDQLKALSIGQRLSWYLHQPTASTHDAAHIVAQLSDRSGARALDDVLKTAGNGLRSPGMYSWWVDDAGARDLSAGLEHEIAPGLIYAGLAGATRKSGATSSNTLWGRITNMHLGKKNEFSTLRRSIGSILAHANGQPTIDEARLTDWMHAHLRVVLVPVTNADTLDDLETDILSELDPPLNLAKVPRTPLRQRLSALRKQYAR</sequence>
<evidence type="ECO:0000259" key="2">
    <source>
        <dbReference type="Pfam" id="PF21818"/>
    </source>
</evidence>
<feature type="domain" description="GIY-YIG catalytic" evidence="1">
    <location>
        <begin position="323"/>
        <end position="465"/>
    </location>
</feature>
<dbReference type="Pfam" id="PF20815">
    <property type="entry name" value="GIY_YIG_2"/>
    <property type="match status" value="1"/>
</dbReference>
<proteinExistence type="predicted"/>
<evidence type="ECO:0000259" key="1">
    <source>
        <dbReference type="Pfam" id="PF20815"/>
    </source>
</evidence>
<dbReference type="Pfam" id="PF21818">
    <property type="entry name" value="DUF6884"/>
    <property type="match status" value="1"/>
</dbReference>
<dbReference type="AlphaFoldDB" id="A0A285VMX8"/>
<organism evidence="3 4">
    <name type="scientific">Ornithinimicrobium cerasi</name>
    <dbReference type="NCBI Taxonomy" id="2248773"/>
    <lineage>
        <taxon>Bacteria</taxon>
        <taxon>Bacillati</taxon>
        <taxon>Actinomycetota</taxon>
        <taxon>Actinomycetes</taxon>
        <taxon>Micrococcales</taxon>
        <taxon>Ornithinimicrobiaceae</taxon>
        <taxon>Ornithinimicrobium</taxon>
    </lineage>
</organism>
<keyword evidence="4" id="KW-1185">Reference proteome</keyword>
<dbReference type="Proteomes" id="UP000219688">
    <property type="component" value="Unassembled WGS sequence"/>
</dbReference>